<dbReference type="GO" id="GO:0003735">
    <property type="term" value="F:structural constituent of ribosome"/>
    <property type="evidence" value="ECO:0007669"/>
    <property type="project" value="UniProtKB-UniRule"/>
</dbReference>
<evidence type="ECO:0000313" key="9">
    <source>
        <dbReference type="Proteomes" id="UP000001400"/>
    </source>
</evidence>
<evidence type="ECO:0000256" key="2">
    <source>
        <dbReference type="ARBA" id="ARBA00011458"/>
    </source>
</evidence>
<comment type="subunit">
    <text evidence="2 7">Part of the 30S ribosomal subunit.</text>
</comment>
<comment type="function">
    <text evidence="7">One of the primary rRNA binding proteins, it binds specifically to the 5'-end of 16S ribosomal RNA.</text>
</comment>
<keyword evidence="6 7" id="KW-0687">Ribonucleoprotein</keyword>
<evidence type="ECO:0000256" key="7">
    <source>
        <dbReference type="HAMAP-Rule" id="MF_01345"/>
    </source>
</evidence>
<evidence type="ECO:0000256" key="5">
    <source>
        <dbReference type="ARBA" id="ARBA00022980"/>
    </source>
</evidence>
<dbReference type="EMBL" id="CP001941">
    <property type="protein sequence ID" value="ADD09318.1"/>
    <property type="molecule type" value="Genomic_DNA"/>
</dbReference>
<accession>D3TB39</accession>
<dbReference type="AlphaFoldDB" id="D3TB39"/>
<keyword evidence="9" id="KW-1185">Reference proteome</keyword>
<dbReference type="NCBIfam" id="TIGR03630">
    <property type="entry name" value="uS17_arch"/>
    <property type="match status" value="1"/>
</dbReference>
<keyword evidence="4 7" id="KW-0694">RNA-binding</keyword>
<evidence type="ECO:0000256" key="4">
    <source>
        <dbReference type="ARBA" id="ARBA00022884"/>
    </source>
</evidence>
<dbReference type="RefSeq" id="WP_012997456.1">
    <property type="nucleotide sequence ID" value="NC_013926.1"/>
</dbReference>
<evidence type="ECO:0000313" key="8">
    <source>
        <dbReference type="EMBL" id="ADD09318.1"/>
    </source>
</evidence>
<dbReference type="GO" id="GO:0019843">
    <property type="term" value="F:rRNA binding"/>
    <property type="evidence" value="ECO:0007669"/>
    <property type="project" value="UniProtKB-UniRule"/>
</dbReference>
<dbReference type="InterPro" id="IPR000266">
    <property type="entry name" value="Ribosomal_uS17"/>
</dbReference>
<evidence type="ECO:0000256" key="3">
    <source>
        <dbReference type="ARBA" id="ARBA00022730"/>
    </source>
</evidence>
<dbReference type="KEGG" id="abi:Aboo_1512"/>
<dbReference type="SUPFAM" id="SSF50249">
    <property type="entry name" value="Nucleic acid-binding proteins"/>
    <property type="match status" value="1"/>
</dbReference>
<keyword evidence="5 7" id="KW-0689">Ribosomal protein</keyword>
<dbReference type="NCBIfam" id="NF006345">
    <property type="entry name" value="PRK08572.1"/>
    <property type="match status" value="1"/>
</dbReference>
<dbReference type="InterPro" id="IPR012340">
    <property type="entry name" value="NA-bd_OB-fold"/>
</dbReference>
<sequence length="109" mass="13000">MTYRDIGVDAKPPEKECNDPNCPWHGNLKVRGQIMEGVVISDKMMNTVVVEREYLRYVKKYERYEKRRRRYHVHNPPCIDAKVGDKVRFMECRPLSKTVSFVVIEKIER</sequence>
<dbReference type="Gene3D" id="2.40.50.1000">
    <property type="match status" value="1"/>
</dbReference>
<name>D3TB39_ACIB4</name>
<dbReference type="FunFam" id="2.40.50.1000:FF:000005">
    <property type="entry name" value="30S ribosomal protein S17"/>
    <property type="match status" value="1"/>
</dbReference>
<dbReference type="Pfam" id="PF00366">
    <property type="entry name" value="Ribosomal_S17"/>
    <property type="match status" value="1"/>
</dbReference>
<proteinExistence type="inferred from homology"/>
<dbReference type="HAMAP" id="MF_01345_A">
    <property type="entry name" value="Ribosomal_uS17_A"/>
    <property type="match status" value="1"/>
</dbReference>
<dbReference type="GO" id="GO:0022627">
    <property type="term" value="C:cytosolic small ribosomal subunit"/>
    <property type="evidence" value="ECO:0007669"/>
    <property type="project" value="UniProtKB-UniRule"/>
</dbReference>
<reference evidence="8" key="1">
    <citation type="submission" date="2010-02" db="EMBL/GenBank/DDBJ databases">
        <title>Complete sequence of Aciduliprofundum boonei T469.</title>
        <authorList>
            <consortium name="US DOE Joint Genome Institute"/>
            <person name="Lucas S."/>
            <person name="Copeland A."/>
            <person name="Lapidus A."/>
            <person name="Cheng J.-F."/>
            <person name="Bruce D."/>
            <person name="Goodwin L."/>
            <person name="Pitluck S."/>
            <person name="Saunders E."/>
            <person name="Detter J.C."/>
            <person name="Han C."/>
            <person name="Tapia R."/>
            <person name="Land M."/>
            <person name="Hauser L."/>
            <person name="Kyrpides N."/>
            <person name="Mikhailova N."/>
            <person name="Flores G."/>
            <person name="Reysenbach A.-L."/>
            <person name="Woyke T."/>
        </authorList>
    </citation>
    <scope>NUCLEOTIDE SEQUENCE</scope>
    <source>
        <strain evidence="8">T469</strain>
    </source>
</reference>
<protein>
    <recommendedName>
        <fullName evidence="7">Small ribosomal subunit protein uS17</fullName>
    </recommendedName>
</protein>
<dbReference type="InterPro" id="IPR028333">
    <property type="entry name" value="Ribosomal_uS17_arc/euk"/>
</dbReference>
<gene>
    <name evidence="7" type="primary">rps17</name>
    <name evidence="8" type="ordered locus">Aboo_1512</name>
</gene>
<dbReference type="Proteomes" id="UP000001400">
    <property type="component" value="Chromosome"/>
</dbReference>
<dbReference type="PANTHER" id="PTHR10744:SF9">
    <property type="entry name" value="40S RIBOSOMAL PROTEIN S11-RELATED"/>
    <property type="match status" value="1"/>
</dbReference>
<keyword evidence="3 7" id="KW-0699">rRNA-binding</keyword>
<evidence type="ECO:0000256" key="1">
    <source>
        <dbReference type="ARBA" id="ARBA00010254"/>
    </source>
</evidence>
<dbReference type="CDD" id="cd00364">
    <property type="entry name" value="Ribosomal_uS17"/>
    <property type="match status" value="1"/>
</dbReference>
<dbReference type="GeneID" id="8828481"/>
<organism evidence="8 9">
    <name type="scientific">Aciduliprofundum boonei (strain DSM 19572 / T469)</name>
    <dbReference type="NCBI Taxonomy" id="439481"/>
    <lineage>
        <taxon>Archaea</taxon>
        <taxon>Methanobacteriati</taxon>
        <taxon>Thermoplasmatota</taxon>
        <taxon>DHVE2 group</taxon>
        <taxon>Candidatus Aciduliprofundum</taxon>
    </lineage>
</organism>
<evidence type="ECO:0000256" key="6">
    <source>
        <dbReference type="ARBA" id="ARBA00023274"/>
    </source>
</evidence>
<dbReference type="InterPro" id="IPR019978">
    <property type="entry name" value="Ribosomal_uS17_archaeal"/>
</dbReference>
<dbReference type="PRINTS" id="PR00973">
    <property type="entry name" value="RIBOSOMALS17"/>
</dbReference>
<dbReference type="GO" id="GO:0006412">
    <property type="term" value="P:translation"/>
    <property type="evidence" value="ECO:0007669"/>
    <property type="project" value="UniProtKB-UniRule"/>
</dbReference>
<comment type="similarity">
    <text evidence="1 7">Belongs to the universal ribosomal protein uS17 family.</text>
</comment>
<dbReference type="HOGENOM" id="CLU_073626_0_3_2"/>
<dbReference type="PANTHER" id="PTHR10744">
    <property type="entry name" value="40S RIBOSOMAL PROTEIN S11 FAMILY MEMBER"/>
    <property type="match status" value="1"/>
</dbReference>